<keyword evidence="3" id="KW-1185">Reference proteome</keyword>
<evidence type="ECO:0000256" key="1">
    <source>
        <dbReference type="SAM" id="MobiDB-lite"/>
    </source>
</evidence>
<name>A0A9P4SIU9_9PEZI</name>
<sequence>MPHRNASKASPSHSDMPLRIMTALRSAASTCSFALSELTCSTPTTPSDMSMLSRVKREAANGGVAKGTRLRSEVKTHSSVSIGLERGKQQSTMPGGSGPKAQKETHYRTVNPSPQPRPVLPPASSHNPDLGLSSASHTNLYHLHPQPNPAILPFHTRQSLLHGPKTTLQLRLHNTYSNDHPMPHPEINNVSLGILLFFSPAIRTHLGPKPWRLSPEIKIPEDGSILWGLKYLVGWMYHVSRTHRPRGLLDYRGEMGDRVVYGMVLVWKACRALGMVIELGVVERYIHNLISNPSVQMSAEGLDVFWDALPSWHPFIQMVVERYGWRGFLIQQEEEALDASVMIRELAVANWVDRNEKYVLEHGSFEDGEGGEFEVQNWDRSHAAHITYLANEAKGSMRWQFGLLLVNPEASDQL</sequence>
<feature type="region of interest" description="Disordered" evidence="1">
    <location>
        <begin position="60"/>
        <end position="135"/>
    </location>
</feature>
<dbReference type="AlphaFoldDB" id="A0A9P4SIU9"/>
<comment type="caution">
    <text evidence="2">The sequence shown here is derived from an EMBL/GenBank/DDBJ whole genome shotgun (WGS) entry which is preliminary data.</text>
</comment>
<reference evidence="2" key="1">
    <citation type="journal article" date="2020" name="Stud. Mycol.">
        <title>101 Dothideomycetes genomes: a test case for predicting lifestyles and emergence of pathogens.</title>
        <authorList>
            <person name="Haridas S."/>
            <person name="Albert R."/>
            <person name="Binder M."/>
            <person name="Bloem J."/>
            <person name="Labutti K."/>
            <person name="Salamov A."/>
            <person name="Andreopoulos B."/>
            <person name="Baker S."/>
            <person name="Barry K."/>
            <person name="Bills G."/>
            <person name="Bluhm B."/>
            <person name="Cannon C."/>
            <person name="Castanera R."/>
            <person name="Culley D."/>
            <person name="Daum C."/>
            <person name="Ezra D."/>
            <person name="Gonzalez J."/>
            <person name="Henrissat B."/>
            <person name="Kuo A."/>
            <person name="Liang C."/>
            <person name="Lipzen A."/>
            <person name="Lutzoni F."/>
            <person name="Magnuson J."/>
            <person name="Mondo S."/>
            <person name="Nolan M."/>
            <person name="Ohm R."/>
            <person name="Pangilinan J."/>
            <person name="Park H.-J."/>
            <person name="Ramirez L."/>
            <person name="Alfaro M."/>
            <person name="Sun H."/>
            <person name="Tritt A."/>
            <person name="Yoshinaga Y."/>
            <person name="Zwiers L.-H."/>
            <person name="Turgeon B."/>
            <person name="Goodwin S."/>
            <person name="Spatafora J."/>
            <person name="Crous P."/>
            <person name="Grigoriev I."/>
        </authorList>
    </citation>
    <scope>NUCLEOTIDE SEQUENCE</scope>
    <source>
        <strain evidence="2">CBS 101060</strain>
    </source>
</reference>
<accession>A0A9P4SIU9</accession>
<organism evidence="2 3">
    <name type="scientific">Patellaria atrata CBS 101060</name>
    <dbReference type="NCBI Taxonomy" id="1346257"/>
    <lineage>
        <taxon>Eukaryota</taxon>
        <taxon>Fungi</taxon>
        <taxon>Dikarya</taxon>
        <taxon>Ascomycota</taxon>
        <taxon>Pezizomycotina</taxon>
        <taxon>Dothideomycetes</taxon>
        <taxon>Dothideomycetes incertae sedis</taxon>
        <taxon>Patellariales</taxon>
        <taxon>Patellariaceae</taxon>
        <taxon>Patellaria</taxon>
    </lineage>
</organism>
<gene>
    <name evidence="2" type="ORF">M501DRAFT_994775</name>
</gene>
<protein>
    <submittedName>
        <fullName evidence="2">Uncharacterized protein</fullName>
    </submittedName>
</protein>
<evidence type="ECO:0000313" key="2">
    <source>
        <dbReference type="EMBL" id="KAF2843751.1"/>
    </source>
</evidence>
<dbReference type="Proteomes" id="UP000799429">
    <property type="component" value="Unassembled WGS sequence"/>
</dbReference>
<dbReference type="EMBL" id="MU006089">
    <property type="protein sequence ID" value="KAF2843751.1"/>
    <property type="molecule type" value="Genomic_DNA"/>
</dbReference>
<evidence type="ECO:0000313" key="3">
    <source>
        <dbReference type="Proteomes" id="UP000799429"/>
    </source>
</evidence>
<proteinExistence type="predicted"/>